<evidence type="ECO:0000256" key="2">
    <source>
        <dbReference type="ARBA" id="ARBA00022824"/>
    </source>
</evidence>
<gene>
    <name evidence="6" type="ORF">RN001_010815</name>
</gene>
<dbReference type="InterPro" id="IPR016855">
    <property type="entry name" value="ERp29"/>
</dbReference>
<dbReference type="InterPro" id="IPR036249">
    <property type="entry name" value="Thioredoxin-like_sf"/>
</dbReference>
<evidence type="ECO:0000313" key="6">
    <source>
        <dbReference type="EMBL" id="KAK4878309.1"/>
    </source>
</evidence>
<keyword evidence="3" id="KW-0732">Signal</keyword>
<evidence type="ECO:0000256" key="3">
    <source>
        <dbReference type="SAM" id="SignalP"/>
    </source>
</evidence>
<dbReference type="SUPFAM" id="SSF52833">
    <property type="entry name" value="Thioredoxin-like"/>
    <property type="match status" value="1"/>
</dbReference>
<evidence type="ECO:0000256" key="1">
    <source>
        <dbReference type="ARBA" id="ARBA00014173"/>
    </source>
</evidence>
<keyword evidence="7" id="KW-1185">Reference proteome</keyword>
<dbReference type="Proteomes" id="UP001353858">
    <property type="component" value="Unassembled WGS sequence"/>
</dbReference>
<dbReference type="GO" id="GO:0005788">
    <property type="term" value="C:endoplasmic reticulum lumen"/>
    <property type="evidence" value="ECO:0007669"/>
    <property type="project" value="InterPro"/>
</dbReference>
<feature type="domain" description="ERp29 N-terminal" evidence="5">
    <location>
        <begin position="25"/>
        <end position="146"/>
    </location>
</feature>
<dbReference type="EMBL" id="JARPUR010000004">
    <property type="protein sequence ID" value="KAK4878309.1"/>
    <property type="molecule type" value="Genomic_DNA"/>
</dbReference>
<sequence length="246" mass="27899">MNIIYAKLTTLLVLLASATTSADDCKGCASLDEYNFDKITSRFKLSVVKFDVAYPYGDKHTVFTKLAEEVSTNKDILIAQVGIKDYGDKENEELAKKYGVKNRDDLPVILLMTEKNKEPVFYTGNWDLDNLRTFIKTNSDVYIGLPGCLEEYDKIASKFVVSSNKEEVVKDAEKLLEKETDDKAGAGTYIKYMKKIVEQGTDFVQHEMARLNKIIKDGKINDKKKEELSHRVNILHSFSVVSKDEL</sequence>
<protein>
    <recommendedName>
        <fullName evidence="1">Endoplasmic reticulum resident protein 29</fullName>
    </recommendedName>
</protein>
<dbReference type="AlphaFoldDB" id="A0AAN7SGA7"/>
<dbReference type="CDD" id="cd00238">
    <property type="entry name" value="ERp29c"/>
    <property type="match status" value="1"/>
</dbReference>
<accession>A0AAN7SGA7</accession>
<dbReference type="FunFam" id="1.20.1150.12:FF:000001">
    <property type="entry name" value="Endoplasmic reticulum resident protein 29"/>
    <property type="match status" value="1"/>
</dbReference>
<comment type="caution">
    <text evidence="6">The sequence shown here is derived from an EMBL/GenBank/DDBJ whole genome shotgun (WGS) entry which is preliminary data.</text>
</comment>
<dbReference type="FunFam" id="3.40.30.10:FF:000133">
    <property type="entry name" value="Endoplasmic reticulum resident protein 29"/>
    <property type="match status" value="1"/>
</dbReference>
<dbReference type="InterPro" id="IPR011679">
    <property type="entry name" value="ERp29_C"/>
</dbReference>
<feature type="signal peptide" evidence="3">
    <location>
        <begin position="1"/>
        <end position="22"/>
    </location>
</feature>
<reference evidence="7" key="1">
    <citation type="submission" date="2023-01" db="EMBL/GenBank/DDBJ databases">
        <title>Key to firefly adult light organ development and bioluminescence: homeobox transcription factors regulate luciferase expression and transportation to peroxisome.</title>
        <authorList>
            <person name="Fu X."/>
        </authorList>
    </citation>
    <scope>NUCLEOTIDE SEQUENCE [LARGE SCALE GENOMIC DNA]</scope>
</reference>
<dbReference type="Gene3D" id="3.40.30.10">
    <property type="entry name" value="Glutaredoxin"/>
    <property type="match status" value="1"/>
</dbReference>
<dbReference type="SUPFAM" id="SSF47933">
    <property type="entry name" value="ERP29 C domain-like"/>
    <property type="match status" value="1"/>
</dbReference>
<dbReference type="Gene3D" id="1.20.1150.12">
    <property type="entry name" value="Endoplasmic reticulum resident protein 29, C-terminal domain"/>
    <property type="match status" value="1"/>
</dbReference>
<dbReference type="Pfam" id="PF07749">
    <property type="entry name" value="ERp29"/>
    <property type="match status" value="1"/>
</dbReference>
<dbReference type="PANTHER" id="PTHR12211:SF0">
    <property type="entry name" value="ENDOPLASMIC RETICULUM RESIDENT PROTEIN 29"/>
    <property type="match status" value="1"/>
</dbReference>
<dbReference type="InterPro" id="IPR036356">
    <property type="entry name" value="ERp29_C_sf"/>
</dbReference>
<feature type="chain" id="PRO_5042843058" description="Endoplasmic reticulum resident protein 29" evidence="3">
    <location>
        <begin position="23"/>
        <end position="246"/>
    </location>
</feature>
<organism evidence="6 7">
    <name type="scientific">Aquatica leii</name>
    <dbReference type="NCBI Taxonomy" id="1421715"/>
    <lineage>
        <taxon>Eukaryota</taxon>
        <taxon>Metazoa</taxon>
        <taxon>Ecdysozoa</taxon>
        <taxon>Arthropoda</taxon>
        <taxon>Hexapoda</taxon>
        <taxon>Insecta</taxon>
        <taxon>Pterygota</taxon>
        <taxon>Neoptera</taxon>
        <taxon>Endopterygota</taxon>
        <taxon>Coleoptera</taxon>
        <taxon>Polyphaga</taxon>
        <taxon>Elateriformia</taxon>
        <taxon>Elateroidea</taxon>
        <taxon>Lampyridae</taxon>
        <taxon>Luciolinae</taxon>
        <taxon>Aquatica</taxon>
    </lineage>
</organism>
<evidence type="ECO:0000259" key="4">
    <source>
        <dbReference type="Pfam" id="PF07749"/>
    </source>
</evidence>
<dbReference type="GO" id="GO:0009306">
    <property type="term" value="P:protein secretion"/>
    <property type="evidence" value="ECO:0007669"/>
    <property type="project" value="InterPro"/>
</dbReference>
<dbReference type="Pfam" id="PF07912">
    <property type="entry name" value="ERp29_N"/>
    <property type="match status" value="1"/>
</dbReference>
<keyword evidence="2" id="KW-0256">Endoplasmic reticulum</keyword>
<proteinExistence type="predicted"/>
<evidence type="ECO:0000259" key="5">
    <source>
        <dbReference type="Pfam" id="PF07912"/>
    </source>
</evidence>
<dbReference type="PANTHER" id="PTHR12211">
    <property type="entry name" value="ENDOPLASMIC RETICULUM PROTEIN ERP29"/>
    <property type="match status" value="1"/>
</dbReference>
<evidence type="ECO:0000313" key="7">
    <source>
        <dbReference type="Proteomes" id="UP001353858"/>
    </source>
</evidence>
<name>A0AAN7SGA7_9COLE</name>
<dbReference type="InterPro" id="IPR012883">
    <property type="entry name" value="ERp29_N"/>
</dbReference>
<feature type="domain" description="Endoplasmic reticulum resident protein 29 C-terminal" evidence="4">
    <location>
        <begin position="147"/>
        <end position="238"/>
    </location>
</feature>